<gene>
    <name evidence="1" type="ORF">Saso_75550</name>
</gene>
<proteinExistence type="predicted"/>
<comment type="caution">
    <text evidence="1">The sequence shown here is derived from an EMBL/GenBank/DDBJ whole genome shotgun (WGS) entry which is preliminary data.</text>
</comment>
<dbReference type="RefSeq" id="WP_189927197.1">
    <property type="nucleotide sequence ID" value="NZ_BMSI01000016.1"/>
</dbReference>
<protein>
    <recommendedName>
        <fullName evidence="3">Secreted protein</fullName>
    </recommendedName>
</protein>
<accession>A0ABQ3SCQ0</accession>
<sequence>MSDHSLFVAGLTGATAIAASSLASWLTSRGTTRAARVQVDASTEAQRRESIRQTRRGAYLGLIEQAQVVADGLRGVDGLSPGESAAALAAHRERHQQLRRAVTLIDLEGPSTVQVTASNLLIMSGTLATALAAMAENAGRDNRREFQETLRAYIRLITPFVDAAAAALDDTHP</sequence>
<evidence type="ECO:0000313" key="2">
    <source>
        <dbReference type="Proteomes" id="UP000649259"/>
    </source>
</evidence>
<keyword evidence="2" id="KW-1185">Reference proteome</keyword>
<dbReference type="GeneID" id="91475295"/>
<evidence type="ECO:0000313" key="1">
    <source>
        <dbReference type="EMBL" id="GHI65905.1"/>
    </source>
</evidence>
<evidence type="ECO:0008006" key="3">
    <source>
        <dbReference type="Google" id="ProtNLM"/>
    </source>
</evidence>
<organism evidence="1 2">
    <name type="scientific">Streptomyces asoensis</name>
    <dbReference type="NCBI Taxonomy" id="249586"/>
    <lineage>
        <taxon>Bacteria</taxon>
        <taxon>Bacillati</taxon>
        <taxon>Actinomycetota</taxon>
        <taxon>Actinomycetes</taxon>
        <taxon>Kitasatosporales</taxon>
        <taxon>Streptomycetaceae</taxon>
        <taxon>Streptomyces</taxon>
    </lineage>
</organism>
<reference evidence="2" key="1">
    <citation type="submission" date="2023-07" db="EMBL/GenBank/DDBJ databases">
        <title>Whole genome shotgun sequence of Streptomyces cacaoi subsp. asoensis NBRC 13813.</title>
        <authorList>
            <person name="Komaki H."/>
            <person name="Tamura T."/>
        </authorList>
    </citation>
    <scope>NUCLEOTIDE SEQUENCE [LARGE SCALE GENOMIC DNA]</scope>
    <source>
        <strain evidence="2">NBRC 13813</strain>
    </source>
</reference>
<name>A0ABQ3SCQ0_9ACTN</name>
<dbReference type="EMBL" id="BNEB01000006">
    <property type="protein sequence ID" value="GHI65905.1"/>
    <property type="molecule type" value="Genomic_DNA"/>
</dbReference>
<dbReference type="Proteomes" id="UP000649259">
    <property type="component" value="Unassembled WGS sequence"/>
</dbReference>